<proteinExistence type="predicted"/>
<reference evidence="1" key="1">
    <citation type="submission" date="2020-08" db="EMBL/GenBank/DDBJ databases">
        <title>Genome public.</title>
        <authorList>
            <person name="Liu C."/>
            <person name="Sun Q."/>
        </authorList>
    </citation>
    <scope>NUCLEOTIDE SEQUENCE</scope>
    <source>
        <strain evidence="1">NSJ-12</strain>
    </source>
</reference>
<dbReference type="RefSeq" id="WP_177672081.1">
    <property type="nucleotide sequence ID" value="NZ_JACRSY010000062.1"/>
</dbReference>
<dbReference type="Proteomes" id="UP000655830">
    <property type="component" value="Unassembled WGS sequence"/>
</dbReference>
<keyword evidence="2" id="KW-1185">Reference proteome</keyword>
<dbReference type="AlphaFoldDB" id="A0A926IG06"/>
<protein>
    <submittedName>
        <fullName evidence="1">Uncharacterized protein</fullName>
    </submittedName>
</protein>
<gene>
    <name evidence="1" type="ORF">H8718_19065</name>
</gene>
<evidence type="ECO:0000313" key="1">
    <source>
        <dbReference type="EMBL" id="MBC8581589.1"/>
    </source>
</evidence>
<dbReference type="EMBL" id="JACRSY010000062">
    <property type="protein sequence ID" value="MBC8581589.1"/>
    <property type="molecule type" value="Genomic_DNA"/>
</dbReference>
<organism evidence="1 2">
    <name type="scientific">Zhenhengia yiwuensis</name>
    <dbReference type="NCBI Taxonomy" id="2763666"/>
    <lineage>
        <taxon>Bacteria</taxon>
        <taxon>Bacillati</taxon>
        <taxon>Bacillota</taxon>
        <taxon>Clostridia</taxon>
        <taxon>Lachnospirales</taxon>
        <taxon>Lachnospiraceae</taxon>
        <taxon>Zhenhengia</taxon>
    </lineage>
</organism>
<name>A0A926IG06_9FIRM</name>
<accession>A0A926IG06</accession>
<sequence>MYENFKQLSDKYEEGYRCIHKDMTKGCTYTLRNFDKGKIYTISSNDRMEIGEMEHFLDNLEEVKRKTGYDCICTGYETDD</sequence>
<evidence type="ECO:0000313" key="2">
    <source>
        <dbReference type="Proteomes" id="UP000655830"/>
    </source>
</evidence>
<comment type="caution">
    <text evidence="1">The sequence shown here is derived from an EMBL/GenBank/DDBJ whole genome shotgun (WGS) entry which is preliminary data.</text>
</comment>